<dbReference type="RefSeq" id="XP_025074186.1">
    <property type="nucleotide sequence ID" value="XM_025218401.1"/>
</dbReference>
<dbReference type="AlphaFoldDB" id="A0A8N1S619"/>
<evidence type="ECO:0000256" key="10">
    <source>
        <dbReference type="ARBA" id="ARBA00023201"/>
    </source>
</evidence>
<proteinExistence type="inferred from homology"/>
<dbReference type="Gene3D" id="1.10.287.770">
    <property type="entry name" value="YojJ-like"/>
    <property type="match status" value="1"/>
</dbReference>
<keyword evidence="6 13" id="KW-1133">Transmembrane helix</keyword>
<gene>
    <name evidence="15" type="primary">LOC105427688</name>
</gene>
<feature type="transmembrane region" description="Helical" evidence="13">
    <location>
        <begin position="307"/>
        <end position="339"/>
    </location>
</feature>
<keyword evidence="7" id="KW-0915">Sodium</keyword>
<dbReference type="GO" id="GO:0005886">
    <property type="term" value="C:plasma membrane"/>
    <property type="evidence" value="ECO:0007669"/>
    <property type="project" value="TreeGrafter"/>
</dbReference>
<dbReference type="Gene3D" id="2.60.470.10">
    <property type="entry name" value="Acid-sensing ion channels like domains"/>
    <property type="match status" value="1"/>
</dbReference>
<evidence type="ECO:0000313" key="15">
    <source>
        <dbReference type="RefSeq" id="XP_025074186.1"/>
    </source>
</evidence>
<keyword evidence="4 12" id="KW-0894">Sodium channel</keyword>
<evidence type="ECO:0000256" key="6">
    <source>
        <dbReference type="ARBA" id="ARBA00022989"/>
    </source>
</evidence>
<reference evidence="15" key="1">
    <citation type="submission" date="2025-08" db="UniProtKB">
        <authorList>
            <consortium name="RefSeq"/>
        </authorList>
    </citation>
    <scope>IDENTIFICATION</scope>
</reference>
<organism evidence="14 15">
    <name type="scientific">Pogonomyrmex barbatus</name>
    <name type="common">red harvester ant</name>
    <dbReference type="NCBI Taxonomy" id="144034"/>
    <lineage>
        <taxon>Eukaryota</taxon>
        <taxon>Metazoa</taxon>
        <taxon>Ecdysozoa</taxon>
        <taxon>Arthropoda</taxon>
        <taxon>Hexapoda</taxon>
        <taxon>Insecta</taxon>
        <taxon>Pterygota</taxon>
        <taxon>Neoptera</taxon>
        <taxon>Endopterygota</taxon>
        <taxon>Hymenoptera</taxon>
        <taxon>Apocrita</taxon>
        <taxon>Aculeata</taxon>
        <taxon>Formicoidea</taxon>
        <taxon>Formicidae</taxon>
        <taxon>Myrmicinae</taxon>
        <taxon>Pogonomyrmex</taxon>
    </lineage>
</organism>
<keyword evidence="10 12" id="KW-0739">Sodium transport</keyword>
<evidence type="ECO:0000256" key="13">
    <source>
        <dbReference type="SAM" id="Phobius"/>
    </source>
</evidence>
<dbReference type="Proteomes" id="UP000504615">
    <property type="component" value="Unplaced"/>
</dbReference>
<evidence type="ECO:0000256" key="4">
    <source>
        <dbReference type="ARBA" id="ARBA00022461"/>
    </source>
</evidence>
<evidence type="ECO:0000256" key="11">
    <source>
        <dbReference type="ARBA" id="ARBA00023303"/>
    </source>
</evidence>
<dbReference type="OrthoDB" id="6502088at2759"/>
<dbReference type="GO" id="GO:0015280">
    <property type="term" value="F:ligand-gated sodium channel activity"/>
    <property type="evidence" value="ECO:0007669"/>
    <property type="project" value="TreeGrafter"/>
</dbReference>
<dbReference type="Pfam" id="PF00858">
    <property type="entry name" value="ASC"/>
    <property type="match status" value="1"/>
</dbReference>
<evidence type="ECO:0000256" key="8">
    <source>
        <dbReference type="ARBA" id="ARBA00023065"/>
    </source>
</evidence>
<dbReference type="InterPro" id="IPR001873">
    <property type="entry name" value="ENaC"/>
</dbReference>
<protein>
    <submittedName>
        <fullName evidence="15">Sodium channel protein Nach-like</fullName>
    </submittedName>
</protein>
<name>A0A8N1S619_9HYME</name>
<sequence length="347" mass="40312">MTLIEFVKALRPCEDLFEICMWDDVVQDCNQLFKMSYTFAGICCSFNYVLEDYIESGRPVDYDKLRTSSLFGPRSGITIVLNRDFLVEDVPEEEKYVKYSTNSVGVVMFPHHPLEYVATLATRIILQKNQELRVSITPFVKKKLSGYYEENSRGEIVPHCADEKITLQYFPSYRYSNCFTSCSINAFLQYCDCIPHYFTPIANKYSLRMCDWEDFACLYRNAKYTRIIQNTLTENYTCECITPCWDVEYELSTSYSELSGNHDFNVAHLYTFMQMTTIPIADELYLLVFMKSSTFMQMTTIPIADELYLLASLGGIFSLFLGCSFISAIEIIYFVGLYFRSSYKKSK</sequence>
<comment type="subcellular location">
    <subcellularLocation>
        <location evidence="1">Membrane</location>
        <topology evidence="1">Multi-pass membrane protein</topology>
    </subcellularLocation>
</comment>
<accession>A0A8N1S619</accession>
<evidence type="ECO:0000256" key="3">
    <source>
        <dbReference type="ARBA" id="ARBA00022448"/>
    </source>
</evidence>
<comment type="similarity">
    <text evidence="2 12">Belongs to the amiloride-sensitive sodium channel (TC 1.A.6) family.</text>
</comment>
<keyword evidence="3 12" id="KW-0813">Transport</keyword>
<dbReference type="PANTHER" id="PTHR11690">
    <property type="entry name" value="AMILORIDE-SENSITIVE SODIUM CHANNEL-RELATED"/>
    <property type="match status" value="1"/>
</dbReference>
<keyword evidence="14" id="KW-1185">Reference proteome</keyword>
<evidence type="ECO:0000313" key="14">
    <source>
        <dbReference type="Proteomes" id="UP000504615"/>
    </source>
</evidence>
<evidence type="ECO:0000256" key="2">
    <source>
        <dbReference type="ARBA" id="ARBA00007193"/>
    </source>
</evidence>
<evidence type="ECO:0000256" key="1">
    <source>
        <dbReference type="ARBA" id="ARBA00004141"/>
    </source>
</evidence>
<keyword evidence="11 12" id="KW-0407">Ion channel</keyword>
<evidence type="ECO:0000256" key="12">
    <source>
        <dbReference type="RuleBase" id="RU000679"/>
    </source>
</evidence>
<evidence type="ECO:0000256" key="7">
    <source>
        <dbReference type="ARBA" id="ARBA00023053"/>
    </source>
</evidence>
<dbReference type="PANTHER" id="PTHR11690:SF237">
    <property type="entry name" value="PICKPOCKET 16-RELATED"/>
    <property type="match status" value="1"/>
</dbReference>
<dbReference type="GeneID" id="105427688"/>
<keyword evidence="5 12" id="KW-0812">Transmembrane</keyword>
<evidence type="ECO:0000256" key="9">
    <source>
        <dbReference type="ARBA" id="ARBA00023136"/>
    </source>
</evidence>
<evidence type="ECO:0000256" key="5">
    <source>
        <dbReference type="ARBA" id="ARBA00022692"/>
    </source>
</evidence>
<keyword evidence="8 12" id="KW-0406">Ion transport</keyword>
<keyword evidence="9 13" id="KW-0472">Membrane</keyword>